<name>A0A3S4TMV5_MYCCI</name>
<gene>
    <name evidence="4" type="ORF">NCTC10485_02866</name>
</gene>
<dbReference type="EMBL" id="LR134355">
    <property type="protein sequence ID" value="VEG48567.1"/>
    <property type="molecule type" value="Genomic_DNA"/>
</dbReference>
<keyword evidence="5" id="KW-1185">Reference proteome</keyword>
<evidence type="ECO:0000256" key="1">
    <source>
        <dbReference type="SAM" id="MobiDB-lite"/>
    </source>
</evidence>
<dbReference type="AlphaFoldDB" id="A0A3S4TMV5"/>
<feature type="domain" description="LysM" evidence="3">
    <location>
        <begin position="130"/>
        <end position="179"/>
    </location>
</feature>
<dbReference type="InterPro" id="IPR018392">
    <property type="entry name" value="LysM"/>
</dbReference>
<dbReference type="SMART" id="SM00257">
    <property type="entry name" value="LysM"/>
    <property type="match status" value="1"/>
</dbReference>
<evidence type="ECO:0000259" key="3">
    <source>
        <dbReference type="SMART" id="SM00257"/>
    </source>
</evidence>
<dbReference type="Proteomes" id="UP000282551">
    <property type="component" value="Chromosome"/>
</dbReference>
<dbReference type="Gene3D" id="3.10.350.10">
    <property type="entry name" value="LysM domain"/>
    <property type="match status" value="1"/>
</dbReference>
<evidence type="ECO:0000313" key="5">
    <source>
        <dbReference type="Proteomes" id="UP000282551"/>
    </source>
</evidence>
<proteinExistence type="predicted"/>
<organism evidence="4 5">
    <name type="scientific">Mycolicibacterium chitae</name>
    <name type="common">Mycobacterium chitae</name>
    <dbReference type="NCBI Taxonomy" id="1792"/>
    <lineage>
        <taxon>Bacteria</taxon>
        <taxon>Bacillati</taxon>
        <taxon>Actinomycetota</taxon>
        <taxon>Actinomycetes</taxon>
        <taxon>Mycobacteriales</taxon>
        <taxon>Mycobacteriaceae</taxon>
        <taxon>Mycolicibacterium</taxon>
    </lineage>
</organism>
<dbReference type="InterPro" id="IPR036779">
    <property type="entry name" value="LysM_dom_sf"/>
</dbReference>
<dbReference type="Pfam" id="PF01476">
    <property type="entry name" value="LysM"/>
    <property type="match status" value="1"/>
</dbReference>
<reference evidence="4 5" key="1">
    <citation type="submission" date="2018-12" db="EMBL/GenBank/DDBJ databases">
        <authorList>
            <consortium name="Pathogen Informatics"/>
        </authorList>
    </citation>
    <scope>NUCLEOTIDE SEQUENCE [LARGE SCALE GENOMIC DNA]</scope>
    <source>
        <strain evidence="4 5">NCTC10485</strain>
    </source>
</reference>
<protein>
    <submittedName>
        <fullName evidence="4">Peptidoglycan-binding LysM</fullName>
    </submittedName>
</protein>
<feature type="region of interest" description="Disordered" evidence="1">
    <location>
        <begin position="33"/>
        <end position="68"/>
    </location>
</feature>
<feature type="transmembrane region" description="Helical" evidence="2">
    <location>
        <begin position="91"/>
        <end position="111"/>
    </location>
</feature>
<evidence type="ECO:0000313" key="4">
    <source>
        <dbReference type="EMBL" id="VEG48567.1"/>
    </source>
</evidence>
<keyword evidence="2" id="KW-0812">Transmembrane</keyword>
<sequence length="181" mass="19162">MYGSHRPEGSDMTHTSVYPQAWETAFAAAPAEFDAGQPRAPRRGRALPRVVDGGRPGPSRPAPMAPRYRGTGVRMSRAVHTRRPAKQVRPVTIVGLALLAGLITMWLGAVAQFGEAVRDASAPVPNQLAVVQVKSGETLAHLAARVAPEAPVSSVVDRIRELNELQSPVIDAGQTLIAPVG</sequence>
<keyword evidence="2" id="KW-1133">Transmembrane helix</keyword>
<keyword evidence="2" id="KW-0472">Membrane</keyword>
<accession>A0A3S4TMV5</accession>
<evidence type="ECO:0000256" key="2">
    <source>
        <dbReference type="SAM" id="Phobius"/>
    </source>
</evidence>